<dbReference type="AlphaFoldDB" id="A0A9N9H6N0"/>
<evidence type="ECO:0000313" key="2">
    <source>
        <dbReference type="EMBL" id="CAG8660833.1"/>
    </source>
</evidence>
<proteinExistence type="predicted"/>
<protein>
    <submittedName>
        <fullName evidence="2">5283_t:CDS:1</fullName>
    </submittedName>
</protein>
<sequence length="117" mass="13685">RKVSGTKRSVPAIQQRKLVRSGTTAVQHKNTRQTRRRAPSRVSVKLTKKANFAVRSEDEEEYYSDSSSPTSEESEEEDSRRERVYNSSDQEEIDSEEDENNLRQSFGLKKKSHKFWF</sequence>
<gene>
    <name evidence="2" type="ORF">POCULU_LOCUS10451</name>
</gene>
<feature type="non-terminal residue" evidence="2">
    <location>
        <position position="1"/>
    </location>
</feature>
<keyword evidence="3" id="KW-1185">Reference proteome</keyword>
<organism evidence="2 3">
    <name type="scientific">Paraglomus occultum</name>
    <dbReference type="NCBI Taxonomy" id="144539"/>
    <lineage>
        <taxon>Eukaryota</taxon>
        <taxon>Fungi</taxon>
        <taxon>Fungi incertae sedis</taxon>
        <taxon>Mucoromycota</taxon>
        <taxon>Glomeromycotina</taxon>
        <taxon>Glomeromycetes</taxon>
        <taxon>Paraglomerales</taxon>
        <taxon>Paraglomeraceae</taxon>
        <taxon>Paraglomus</taxon>
    </lineage>
</organism>
<accession>A0A9N9H6N0</accession>
<comment type="caution">
    <text evidence="2">The sequence shown here is derived from an EMBL/GenBank/DDBJ whole genome shotgun (WGS) entry which is preliminary data.</text>
</comment>
<feature type="compositionally biased region" description="Acidic residues" evidence="1">
    <location>
        <begin position="89"/>
        <end position="99"/>
    </location>
</feature>
<feature type="region of interest" description="Disordered" evidence="1">
    <location>
        <begin position="1"/>
        <end position="104"/>
    </location>
</feature>
<name>A0A9N9H6N0_9GLOM</name>
<dbReference type="Proteomes" id="UP000789572">
    <property type="component" value="Unassembled WGS sequence"/>
</dbReference>
<dbReference type="EMBL" id="CAJVPJ010005364">
    <property type="protein sequence ID" value="CAG8660833.1"/>
    <property type="molecule type" value="Genomic_DNA"/>
</dbReference>
<reference evidence="2" key="1">
    <citation type="submission" date="2021-06" db="EMBL/GenBank/DDBJ databases">
        <authorList>
            <person name="Kallberg Y."/>
            <person name="Tangrot J."/>
            <person name="Rosling A."/>
        </authorList>
    </citation>
    <scope>NUCLEOTIDE SEQUENCE</scope>
    <source>
        <strain evidence="2">IA702</strain>
    </source>
</reference>
<evidence type="ECO:0000256" key="1">
    <source>
        <dbReference type="SAM" id="MobiDB-lite"/>
    </source>
</evidence>
<evidence type="ECO:0000313" key="3">
    <source>
        <dbReference type="Proteomes" id="UP000789572"/>
    </source>
</evidence>
<feature type="compositionally biased region" description="Basic residues" evidence="1">
    <location>
        <begin position="29"/>
        <end position="39"/>
    </location>
</feature>